<feature type="transmembrane region" description="Helical" evidence="7">
    <location>
        <begin position="51"/>
        <end position="74"/>
    </location>
</feature>
<evidence type="ECO:0000256" key="2">
    <source>
        <dbReference type="ARBA" id="ARBA00022475"/>
    </source>
</evidence>
<feature type="transmembrane region" description="Helical" evidence="7">
    <location>
        <begin position="20"/>
        <end position="39"/>
    </location>
</feature>
<evidence type="ECO:0000256" key="5">
    <source>
        <dbReference type="ARBA" id="ARBA00022989"/>
    </source>
</evidence>
<evidence type="ECO:0000256" key="6">
    <source>
        <dbReference type="ARBA" id="ARBA00023136"/>
    </source>
</evidence>
<evidence type="ECO:0000313" key="9">
    <source>
        <dbReference type="Proteomes" id="UP000430975"/>
    </source>
</evidence>
<dbReference type="PROSITE" id="PS01311">
    <property type="entry name" value="LGT"/>
    <property type="match status" value="1"/>
</dbReference>
<evidence type="ECO:0000256" key="1">
    <source>
        <dbReference type="ARBA" id="ARBA00007150"/>
    </source>
</evidence>
<keyword evidence="4 7" id="KW-0812">Transmembrane</keyword>
<comment type="pathway">
    <text evidence="7">Protein modification; lipoprotein biosynthesis (diacylglyceryl transfer).</text>
</comment>
<accession>A0A6I2GJC6</accession>
<dbReference type="AlphaFoldDB" id="A0A6I2GJC6"/>
<keyword evidence="2 7" id="KW-1003">Cell membrane</keyword>
<dbReference type="InterPro" id="IPR001640">
    <property type="entry name" value="Lgt"/>
</dbReference>
<dbReference type="PANTHER" id="PTHR30589">
    <property type="entry name" value="PROLIPOPROTEIN DIACYLGLYCERYL TRANSFERASE"/>
    <property type="match status" value="1"/>
</dbReference>
<feature type="transmembrane region" description="Helical" evidence="7">
    <location>
        <begin position="209"/>
        <end position="227"/>
    </location>
</feature>
<gene>
    <name evidence="7" type="primary">lgt</name>
    <name evidence="8" type="ORF">GIY09_06870</name>
</gene>
<dbReference type="EC" id="2.5.1.145" evidence="7"/>
<keyword evidence="5 7" id="KW-1133">Transmembrane helix</keyword>
<proteinExistence type="inferred from homology"/>
<dbReference type="GO" id="GO:0042158">
    <property type="term" value="P:lipoprotein biosynthetic process"/>
    <property type="evidence" value="ECO:0007669"/>
    <property type="project" value="UniProtKB-UniRule"/>
</dbReference>
<comment type="function">
    <text evidence="7">Catalyzes the transfer of the diacylglyceryl group from phosphatidylglycerol to the sulfhydryl group of the N-terminal cysteine of a prolipoprotein, the first step in the formation of mature lipoproteins.</text>
</comment>
<dbReference type="GO" id="GO:0008961">
    <property type="term" value="F:phosphatidylglycerol-prolipoprotein diacylglyceryl transferase activity"/>
    <property type="evidence" value="ECO:0007669"/>
    <property type="project" value="UniProtKB-UniRule"/>
</dbReference>
<comment type="caution">
    <text evidence="8">The sequence shown here is derived from an EMBL/GenBank/DDBJ whole genome shotgun (WGS) entry which is preliminary data.</text>
</comment>
<feature type="transmembrane region" description="Helical" evidence="7">
    <location>
        <begin position="179"/>
        <end position="197"/>
    </location>
</feature>
<feature type="binding site" evidence="7">
    <location>
        <position position="137"/>
    </location>
    <ligand>
        <name>a 1,2-diacyl-sn-glycero-3-phospho-(1'-sn-glycerol)</name>
        <dbReference type="ChEBI" id="CHEBI:64716"/>
    </ligand>
</feature>
<dbReference type="EMBL" id="WJQS01000005">
    <property type="protein sequence ID" value="MRI85601.1"/>
    <property type="molecule type" value="Genomic_DNA"/>
</dbReference>
<dbReference type="Proteomes" id="UP000430975">
    <property type="component" value="Unassembled WGS sequence"/>
</dbReference>
<dbReference type="Pfam" id="PF01790">
    <property type="entry name" value="LGT"/>
    <property type="match status" value="1"/>
</dbReference>
<evidence type="ECO:0000313" key="8">
    <source>
        <dbReference type="EMBL" id="MRI85601.1"/>
    </source>
</evidence>
<dbReference type="HAMAP" id="MF_01147">
    <property type="entry name" value="Lgt"/>
    <property type="match status" value="1"/>
</dbReference>
<name>A0A6I2GJC6_9LACT</name>
<reference evidence="8 9" key="1">
    <citation type="submission" date="2019-11" db="EMBL/GenBank/DDBJ databases">
        <title>Characterisation of Fundicoccus ignavus gen. nov. sp. nov., a novel genus of the family Aerococcaceae isolated from bulk tank milk.</title>
        <authorList>
            <person name="Siebert A."/>
            <person name="Huptas C."/>
            <person name="Wenning M."/>
            <person name="Scherer S."/>
            <person name="Doll E.V."/>
        </authorList>
    </citation>
    <scope>NUCLEOTIDE SEQUENCE [LARGE SCALE GENOMIC DNA]</scope>
    <source>
        <strain evidence="8 9">WS4759</strain>
    </source>
</reference>
<feature type="transmembrane region" description="Helical" evidence="7">
    <location>
        <begin position="86"/>
        <end position="109"/>
    </location>
</feature>
<evidence type="ECO:0000256" key="4">
    <source>
        <dbReference type="ARBA" id="ARBA00022692"/>
    </source>
</evidence>
<comment type="subcellular location">
    <subcellularLocation>
        <location evidence="7">Cell membrane</location>
        <topology evidence="7">Multi-pass membrane protein</topology>
    </subcellularLocation>
</comment>
<keyword evidence="8" id="KW-0449">Lipoprotein</keyword>
<feature type="transmembrane region" description="Helical" evidence="7">
    <location>
        <begin position="239"/>
        <end position="257"/>
    </location>
</feature>
<feature type="transmembrane region" description="Helical" evidence="7">
    <location>
        <begin position="116"/>
        <end position="135"/>
    </location>
</feature>
<comment type="similarity">
    <text evidence="1 7">Belongs to the Lgt family.</text>
</comment>
<dbReference type="NCBIfam" id="TIGR00544">
    <property type="entry name" value="lgt"/>
    <property type="match status" value="1"/>
</dbReference>
<keyword evidence="3 7" id="KW-0808">Transferase</keyword>
<sequence length="276" mass="31831">MGNLLATIDRVAFEIGGWPVHWYGIIMGLCIAIGYIVFSREGKRKGIDEDTLFNFLFWMVIIGYLGARLYYVAFKLDYYLENPEQILMIWQGGIAIYGGIIAGSLTLYVMSKRSQINPVLMFDVTAPAIMLAQAIGRWGNFMNQEAYGGVVSRSFLEQLYLPEFMIQQMYINGEYHHPTFLYESVWNLLGFILLLVFRRRKQFFRQGEVAASYLIWYGVGRAVIEGMRTDSLYLGPLRVSQWLSIVLVVVSIGFVIYRRKQSFPEVPYYEEETSSL</sequence>
<keyword evidence="8" id="KW-0328">Glycosyltransferase</keyword>
<keyword evidence="9" id="KW-1185">Reference proteome</keyword>
<dbReference type="UniPathway" id="UPA00664"/>
<comment type="catalytic activity">
    <reaction evidence="7">
        <text>L-cysteinyl-[prolipoprotein] + a 1,2-diacyl-sn-glycero-3-phospho-(1'-sn-glycerol) = an S-1,2-diacyl-sn-glyceryl-L-cysteinyl-[prolipoprotein] + sn-glycerol 1-phosphate + H(+)</text>
        <dbReference type="Rhea" id="RHEA:56712"/>
        <dbReference type="Rhea" id="RHEA-COMP:14679"/>
        <dbReference type="Rhea" id="RHEA-COMP:14680"/>
        <dbReference type="ChEBI" id="CHEBI:15378"/>
        <dbReference type="ChEBI" id="CHEBI:29950"/>
        <dbReference type="ChEBI" id="CHEBI:57685"/>
        <dbReference type="ChEBI" id="CHEBI:64716"/>
        <dbReference type="ChEBI" id="CHEBI:140658"/>
        <dbReference type="EC" id="2.5.1.145"/>
    </reaction>
</comment>
<protein>
    <recommendedName>
        <fullName evidence="7">Phosphatidylglycerol--prolipoprotein diacylglyceryl transferase</fullName>
        <ecNumber evidence="7">2.5.1.145</ecNumber>
    </recommendedName>
</protein>
<organism evidence="8 9">
    <name type="scientific">Fundicoccus ignavus</name>
    <dbReference type="NCBI Taxonomy" id="2664442"/>
    <lineage>
        <taxon>Bacteria</taxon>
        <taxon>Bacillati</taxon>
        <taxon>Bacillota</taxon>
        <taxon>Bacilli</taxon>
        <taxon>Lactobacillales</taxon>
        <taxon>Aerococcaceae</taxon>
        <taxon>Fundicoccus</taxon>
    </lineage>
</organism>
<dbReference type="GO" id="GO:0005886">
    <property type="term" value="C:plasma membrane"/>
    <property type="evidence" value="ECO:0007669"/>
    <property type="project" value="UniProtKB-SubCell"/>
</dbReference>
<evidence type="ECO:0000256" key="3">
    <source>
        <dbReference type="ARBA" id="ARBA00022679"/>
    </source>
</evidence>
<dbReference type="PANTHER" id="PTHR30589:SF0">
    <property type="entry name" value="PHOSPHATIDYLGLYCEROL--PROLIPOPROTEIN DIACYLGLYCERYL TRANSFERASE"/>
    <property type="match status" value="1"/>
</dbReference>
<keyword evidence="6 7" id="KW-0472">Membrane</keyword>
<evidence type="ECO:0000256" key="7">
    <source>
        <dbReference type="HAMAP-Rule" id="MF_01147"/>
    </source>
</evidence>